<feature type="compositionally biased region" description="Basic and acidic residues" evidence="1">
    <location>
        <begin position="163"/>
        <end position="174"/>
    </location>
</feature>
<feature type="compositionally biased region" description="Polar residues" evidence="1">
    <location>
        <begin position="175"/>
        <end position="185"/>
    </location>
</feature>
<dbReference type="Proteomes" id="UP000054558">
    <property type="component" value="Unassembled WGS sequence"/>
</dbReference>
<feature type="compositionally biased region" description="Basic and acidic residues" evidence="1">
    <location>
        <begin position="341"/>
        <end position="360"/>
    </location>
</feature>
<feature type="compositionally biased region" description="Basic and acidic residues" evidence="1">
    <location>
        <begin position="196"/>
        <end position="208"/>
    </location>
</feature>
<feature type="region of interest" description="Disordered" evidence="1">
    <location>
        <begin position="58"/>
        <end position="283"/>
    </location>
</feature>
<dbReference type="EMBL" id="DF237012">
    <property type="protein sequence ID" value="GAQ80831.1"/>
    <property type="molecule type" value="Genomic_DNA"/>
</dbReference>
<feature type="compositionally biased region" description="Basic and acidic residues" evidence="1">
    <location>
        <begin position="311"/>
        <end position="328"/>
    </location>
</feature>
<name>A0A1Y1HV28_KLENI</name>
<sequence length="565" mass="59511">MDVGSADVVLSQPGVQPAEIAPSAAAAQPTPASNPPPKTASEALVKAILRVRNKVVQTPPAEAESVRGAVVHTEQSTPIEEGRVEATVETKMVENVNESGNGAETGTGNRNGRGPETELPRSLTPTGSIENVEAGMKRKAEGEGGGLVGPGEGDICPMKRQKRSEAGANERESGGSESAAWQSVTADFEENDEMFNVEKTDLEAKPFDEPAATGAAEPTGSAEERPTEAPPEVRQPGKEDESHESVVEGDPARLQETPAERMSEQGKTEMGRPESGVGAPKTEGVTLEKPLMEMLAGFGARPPAASSEPGDATREKRESAKSVPEDRPPCVPLAEPIALRAESEERKSSAEGGRAAERKVSVVRTSSAEQKRLLENESAVGADQKVDVGSSAKTPQKPVNAAGKIGPTGGLKSDGACTPVAVTGGMSKDSSGTEARPRPAFSDFSNGRDVPRDARAPHIGRQTSVYRIPQERMRAVLSPNRAPVKLCAAYAQDPEGCTDLFCEYSHASKEESFCLQYFDKSDRGIGPGCHFGERRCFFGHGEASRAVYLSTGVGSHSLTPISVRL</sequence>
<proteinExistence type="predicted"/>
<organism evidence="2 3">
    <name type="scientific">Klebsormidium nitens</name>
    <name type="common">Green alga</name>
    <name type="synonym">Ulothrix nitens</name>
    <dbReference type="NCBI Taxonomy" id="105231"/>
    <lineage>
        <taxon>Eukaryota</taxon>
        <taxon>Viridiplantae</taxon>
        <taxon>Streptophyta</taxon>
        <taxon>Klebsormidiophyceae</taxon>
        <taxon>Klebsormidiales</taxon>
        <taxon>Klebsormidiaceae</taxon>
        <taxon>Klebsormidium</taxon>
    </lineage>
</organism>
<feature type="compositionally biased region" description="Basic and acidic residues" evidence="1">
    <location>
        <begin position="235"/>
        <end position="272"/>
    </location>
</feature>
<evidence type="ECO:0000256" key="1">
    <source>
        <dbReference type="SAM" id="MobiDB-lite"/>
    </source>
</evidence>
<evidence type="ECO:0000313" key="3">
    <source>
        <dbReference type="Proteomes" id="UP000054558"/>
    </source>
</evidence>
<accession>A0A1Y1HV28</accession>
<evidence type="ECO:0000313" key="2">
    <source>
        <dbReference type="EMBL" id="GAQ80831.1"/>
    </source>
</evidence>
<feature type="compositionally biased region" description="Gly residues" evidence="1">
    <location>
        <begin position="143"/>
        <end position="152"/>
    </location>
</feature>
<reference evidence="2 3" key="1">
    <citation type="journal article" date="2014" name="Nat. Commun.">
        <title>Klebsormidium flaccidum genome reveals primary factors for plant terrestrial adaptation.</title>
        <authorList>
            <person name="Hori K."/>
            <person name="Maruyama F."/>
            <person name="Fujisawa T."/>
            <person name="Togashi T."/>
            <person name="Yamamoto N."/>
            <person name="Seo M."/>
            <person name="Sato S."/>
            <person name="Yamada T."/>
            <person name="Mori H."/>
            <person name="Tajima N."/>
            <person name="Moriyama T."/>
            <person name="Ikeuchi M."/>
            <person name="Watanabe M."/>
            <person name="Wada H."/>
            <person name="Kobayashi K."/>
            <person name="Saito M."/>
            <person name="Masuda T."/>
            <person name="Sasaki-Sekimoto Y."/>
            <person name="Mashiguchi K."/>
            <person name="Awai K."/>
            <person name="Shimojima M."/>
            <person name="Masuda S."/>
            <person name="Iwai M."/>
            <person name="Nobusawa T."/>
            <person name="Narise T."/>
            <person name="Kondo S."/>
            <person name="Saito H."/>
            <person name="Sato R."/>
            <person name="Murakawa M."/>
            <person name="Ihara Y."/>
            <person name="Oshima-Yamada Y."/>
            <person name="Ohtaka K."/>
            <person name="Satoh M."/>
            <person name="Sonobe K."/>
            <person name="Ishii M."/>
            <person name="Ohtani R."/>
            <person name="Kanamori-Sato M."/>
            <person name="Honoki R."/>
            <person name="Miyazaki D."/>
            <person name="Mochizuki H."/>
            <person name="Umetsu J."/>
            <person name="Higashi K."/>
            <person name="Shibata D."/>
            <person name="Kamiya Y."/>
            <person name="Sato N."/>
            <person name="Nakamura Y."/>
            <person name="Tabata S."/>
            <person name="Ida S."/>
            <person name="Kurokawa K."/>
            <person name="Ohta H."/>
        </authorList>
    </citation>
    <scope>NUCLEOTIDE SEQUENCE [LARGE SCALE GENOMIC DNA]</scope>
    <source>
        <strain evidence="2 3">NIES-2285</strain>
    </source>
</reference>
<feature type="compositionally biased region" description="Low complexity" evidence="1">
    <location>
        <begin position="17"/>
        <end position="31"/>
    </location>
</feature>
<feature type="region of interest" description="Disordered" evidence="1">
    <location>
        <begin position="1"/>
        <end position="41"/>
    </location>
</feature>
<gene>
    <name evidence="2" type="ORF">KFL_000630330</name>
</gene>
<dbReference type="AlphaFoldDB" id="A0A1Y1HV28"/>
<protein>
    <submittedName>
        <fullName evidence="2">Uncharacterized protein</fullName>
    </submittedName>
</protein>
<feature type="compositionally biased region" description="Basic and acidic residues" evidence="1">
    <location>
        <begin position="80"/>
        <end position="92"/>
    </location>
</feature>
<feature type="region of interest" description="Disordered" evidence="1">
    <location>
        <begin position="298"/>
        <end position="462"/>
    </location>
</feature>
<keyword evidence="3" id="KW-1185">Reference proteome</keyword>